<proteinExistence type="predicted"/>
<dbReference type="AlphaFoldDB" id="A0AAE0PG47"/>
<dbReference type="PANTHER" id="PTHR47842:SF1">
    <property type="entry name" value="DUF676 DOMAIN-CONTAINING PROTEIN"/>
    <property type="match status" value="1"/>
</dbReference>
<reference evidence="3" key="1">
    <citation type="journal article" date="2023" name="Mol. Phylogenet. Evol.">
        <title>Genome-scale phylogeny and comparative genomics of the fungal order Sordariales.</title>
        <authorList>
            <person name="Hensen N."/>
            <person name="Bonometti L."/>
            <person name="Westerberg I."/>
            <person name="Brannstrom I.O."/>
            <person name="Guillou S."/>
            <person name="Cros-Aarteil S."/>
            <person name="Calhoun S."/>
            <person name="Haridas S."/>
            <person name="Kuo A."/>
            <person name="Mondo S."/>
            <person name="Pangilinan J."/>
            <person name="Riley R."/>
            <person name="LaButti K."/>
            <person name="Andreopoulos B."/>
            <person name="Lipzen A."/>
            <person name="Chen C."/>
            <person name="Yan M."/>
            <person name="Daum C."/>
            <person name="Ng V."/>
            <person name="Clum A."/>
            <person name="Steindorff A."/>
            <person name="Ohm R.A."/>
            <person name="Martin F."/>
            <person name="Silar P."/>
            <person name="Natvig D.O."/>
            <person name="Lalanne C."/>
            <person name="Gautier V."/>
            <person name="Ament-Velasquez S.L."/>
            <person name="Kruys A."/>
            <person name="Hutchinson M.I."/>
            <person name="Powell A.J."/>
            <person name="Barry K."/>
            <person name="Miller A.N."/>
            <person name="Grigoriev I.V."/>
            <person name="Debuchy R."/>
            <person name="Gladieux P."/>
            <person name="Hiltunen Thoren M."/>
            <person name="Johannesson H."/>
        </authorList>
    </citation>
    <scope>NUCLEOTIDE SEQUENCE</scope>
    <source>
        <strain evidence="3">FGSC 1904</strain>
    </source>
</reference>
<accession>A0AAE0PG47</accession>
<dbReference type="SUPFAM" id="SSF53474">
    <property type="entry name" value="alpha/beta-Hydrolases"/>
    <property type="match status" value="1"/>
</dbReference>
<reference evidence="3" key="2">
    <citation type="submission" date="2023-07" db="EMBL/GenBank/DDBJ databases">
        <authorList>
            <consortium name="Lawrence Berkeley National Laboratory"/>
            <person name="Haridas S."/>
            <person name="Hensen N."/>
            <person name="Bonometti L."/>
            <person name="Westerberg I."/>
            <person name="Brannstrom I.O."/>
            <person name="Guillou S."/>
            <person name="Cros-Aarteil S."/>
            <person name="Calhoun S."/>
            <person name="Kuo A."/>
            <person name="Mondo S."/>
            <person name="Pangilinan J."/>
            <person name="Riley R."/>
            <person name="LaButti K."/>
            <person name="Andreopoulos B."/>
            <person name="Lipzen A."/>
            <person name="Chen C."/>
            <person name="Yanf M."/>
            <person name="Daum C."/>
            <person name="Ng V."/>
            <person name="Clum A."/>
            <person name="Steindorff A."/>
            <person name="Ohm R."/>
            <person name="Martin F."/>
            <person name="Silar P."/>
            <person name="Natvig D."/>
            <person name="Lalanne C."/>
            <person name="Gautier V."/>
            <person name="Ament-velasquez S.L."/>
            <person name="Kruys A."/>
            <person name="Hutchinson M.I."/>
            <person name="Powell A.J."/>
            <person name="Barry K."/>
            <person name="Miller A.N."/>
            <person name="Grigoriev I.V."/>
            <person name="Debuchy R."/>
            <person name="Gladieux P."/>
            <person name="Thoren M.H."/>
            <person name="Johannesson H."/>
        </authorList>
    </citation>
    <scope>NUCLEOTIDE SEQUENCE</scope>
    <source>
        <strain evidence="3">FGSC 1904</strain>
    </source>
</reference>
<evidence type="ECO:0000259" key="2">
    <source>
        <dbReference type="Pfam" id="PF12697"/>
    </source>
</evidence>
<sequence>MKKTLLLCFIHGFKGGESTFGDNYAFTEHLRQLVAADLPKINVSVVVYPKYETRGDLGECVGRFRDWLMNKVIDLEVAAGTSSPTIDPSVRVILVGHSMGGIVAAETAIELSSDKPIHGSTDPAVEDPKLDHRTANSAPLHRPPSPNSLMFPYIQGVLGFDTPYLGIAPAVFAHGVEGHYATASAAISQLSSLTSLFGAKGAQAQAHSNATTQKRQVAALPAPEKKQEEQKNNGSAWGNWGKIAMVAGAAAAAAAGGAAAYYNREQITQSVSWATSHLEFVGVLYRREELRRRVAYMVRLNKDLGVGFGNFYTRLGRAAGSKEVSMVGTVMGNERTFCVLPKKDPAGDWREAVNNKAMDEVTAHISMFDLKDNPGYTKMAHDARDMIVKWLQNDWYESSNGGTIRA</sequence>
<dbReference type="Proteomes" id="UP001281003">
    <property type="component" value="Unassembled WGS sequence"/>
</dbReference>
<dbReference type="Pfam" id="PF12697">
    <property type="entry name" value="Abhydrolase_6"/>
    <property type="match status" value="1"/>
</dbReference>
<organism evidence="3 4">
    <name type="scientific">Sordaria brevicollis</name>
    <dbReference type="NCBI Taxonomy" id="83679"/>
    <lineage>
        <taxon>Eukaryota</taxon>
        <taxon>Fungi</taxon>
        <taxon>Dikarya</taxon>
        <taxon>Ascomycota</taxon>
        <taxon>Pezizomycotina</taxon>
        <taxon>Sordariomycetes</taxon>
        <taxon>Sordariomycetidae</taxon>
        <taxon>Sordariales</taxon>
        <taxon>Sordariaceae</taxon>
        <taxon>Sordaria</taxon>
    </lineage>
</organism>
<feature type="region of interest" description="Disordered" evidence="1">
    <location>
        <begin position="115"/>
        <end position="143"/>
    </location>
</feature>
<name>A0AAE0PG47_SORBR</name>
<dbReference type="EMBL" id="JAUTDP010000005">
    <property type="protein sequence ID" value="KAK3399281.1"/>
    <property type="molecule type" value="Genomic_DNA"/>
</dbReference>
<dbReference type="InterPro" id="IPR029058">
    <property type="entry name" value="AB_hydrolase_fold"/>
</dbReference>
<comment type="caution">
    <text evidence="3">The sequence shown here is derived from an EMBL/GenBank/DDBJ whole genome shotgun (WGS) entry which is preliminary data.</text>
</comment>
<keyword evidence="4" id="KW-1185">Reference proteome</keyword>
<protein>
    <recommendedName>
        <fullName evidence="2">AB hydrolase-1 domain-containing protein</fullName>
    </recommendedName>
</protein>
<dbReference type="PANTHER" id="PTHR47842">
    <property type="entry name" value="EXPRESSED PROTEIN"/>
    <property type="match status" value="1"/>
</dbReference>
<gene>
    <name evidence="3" type="ORF">B0T20DRAFT_196617</name>
</gene>
<evidence type="ECO:0000256" key="1">
    <source>
        <dbReference type="SAM" id="MobiDB-lite"/>
    </source>
</evidence>
<dbReference type="InterPro" id="IPR000073">
    <property type="entry name" value="AB_hydrolase_1"/>
</dbReference>
<feature type="domain" description="AB hydrolase-1" evidence="2">
    <location>
        <begin position="9"/>
        <end position="192"/>
    </location>
</feature>
<feature type="region of interest" description="Disordered" evidence="1">
    <location>
        <begin position="207"/>
        <end position="234"/>
    </location>
</feature>
<dbReference type="Gene3D" id="3.40.50.1820">
    <property type="entry name" value="alpha/beta hydrolase"/>
    <property type="match status" value="1"/>
</dbReference>
<evidence type="ECO:0000313" key="4">
    <source>
        <dbReference type="Proteomes" id="UP001281003"/>
    </source>
</evidence>
<evidence type="ECO:0000313" key="3">
    <source>
        <dbReference type="EMBL" id="KAK3399281.1"/>
    </source>
</evidence>